<evidence type="ECO:0000313" key="5">
    <source>
        <dbReference type="Proteomes" id="UP000192596"/>
    </source>
</evidence>
<feature type="site" description="Cleavage; by autolysis" evidence="2">
    <location>
        <begin position="407"/>
        <end position="408"/>
    </location>
</feature>
<feature type="region of interest" description="Disordered" evidence="3">
    <location>
        <begin position="190"/>
        <end position="212"/>
    </location>
</feature>
<dbReference type="InterPro" id="IPR037464">
    <property type="entry name" value="Taspase1"/>
</dbReference>
<dbReference type="FunFam" id="3.60.20.30:FF:000007">
    <property type="entry name" value="Similar to threonine aspartase"/>
    <property type="match status" value="1"/>
</dbReference>
<dbReference type="Pfam" id="PF01112">
    <property type="entry name" value="Asparaginase_2"/>
    <property type="match status" value="2"/>
</dbReference>
<evidence type="ECO:0000256" key="1">
    <source>
        <dbReference type="PIRSR" id="PIRSR600246-1"/>
    </source>
</evidence>
<name>A0A1V8SED8_9PEZI</name>
<dbReference type="PANTHER" id="PTHR10188:SF8">
    <property type="entry name" value="THREONINE ASPARTASE 1"/>
    <property type="match status" value="1"/>
</dbReference>
<dbReference type="PANTHER" id="PTHR10188">
    <property type="entry name" value="L-ASPARAGINASE"/>
    <property type="match status" value="1"/>
</dbReference>
<feature type="compositionally biased region" description="Polar residues" evidence="3">
    <location>
        <begin position="253"/>
        <end position="264"/>
    </location>
</feature>
<evidence type="ECO:0000256" key="3">
    <source>
        <dbReference type="SAM" id="MobiDB-lite"/>
    </source>
</evidence>
<keyword evidence="5" id="KW-1185">Reference proteome</keyword>
<feature type="compositionally biased region" description="Low complexity" evidence="3">
    <location>
        <begin position="237"/>
        <end position="252"/>
    </location>
</feature>
<proteinExistence type="predicted"/>
<dbReference type="EMBL" id="NAJO01000055">
    <property type="protein sequence ID" value="OQN97320.1"/>
    <property type="molecule type" value="Genomic_DNA"/>
</dbReference>
<dbReference type="InterPro" id="IPR029055">
    <property type="entry name" value="Ntn_hydrolases_N"/>
</dbReference>
<gene>
    <name evidence="4" type="ORF">B0A48_16384</name>
</gene>
<protein>
    <submittedName>
        <fullName evidence="4">Uncharacterized protein</fullName>
    </submittedName>
</protein>
<dbReference type="STRING" id="1507870.A0A1V8SED8"/>
<dbReference type="GO" id="GO:0005737">
    <property type="term" value="C:cytoplasm"/>
    <property type="evidence" value="ECO:0007669"/>
    <property type="project" value="TreeGrafter"/>
</dbReference>
<dbReference type="Proteomes" id="UP000192596">
    <property type="component" value="Unassembled WGS sequence"/>
</dbReference>
<dbReference type="SUPFAM" id="SSF56235">
    <property type="entry name" value="N-terminal nucleophile aminohydrolases (Ntn hydrolases)"/>
    <property type="match status" value="1"/>
</dbReference>
<evidence type="ECO:0000256" key="2">
    <source>
        <dbReference type="PIRSR" id="PIRSR600246-3"/>
    </source>
</evidence>
<accession>A0A1V8SED8</accession>
<dbReference type="OrthoDB" id="77601at2759"/>
<dbReference type="InParanoid" id="A0A1V8SED8"/>
<comment type="caution">
    <text evidence="4">The sequence shown here is derived from an EMBL/GenBank/DDBJ whole genome shotgun (WGS) entry which is preliminary data.</text>
</comment>
<dbReference type="InterPro" id="IPR000246">
    <property type="entry name" value="Peptidase_T2"/>
</dbReference>
<sequence>MFSNKKWRKGTDTACIFIHAGAGYHSVANEITHLQACSDAANMGMKVLRGGGSAVEGVELALKCLEDREITNAGYGSNLAMDGVVECDAVIVDHNGRSGGAGAVAQIKNPISLARLLLDFSATQLSLRRVPPNLLVGQGATDFAWEHGMKIMPFESLVSPAAKERWTRWSQDLRAAERKEMEATNAHYGLSPAHSDINAGHCQPALPADRPRRHYTDSLSQALYNDAQPISPPQSDEPPLLESPPSSRSSRQYAYNGQQHTLPNANEEYTDPDGPPYVPTRPSGHHFAKSTQSDAHTYSAELQGVTQPSRVTQPMHSEFDDDSVYEHDQGYVSPAMQRRLWSERSSDSGGARSPDGVPVPLGMVPPSLATNYNLDHSLLAEMSNNQQYPPLAPSLAPSAMEEDLITDTVGAIAIDIYGNIACGASSGGIGMKHRGRIGPAALVGIGAHVIPTAMDEDRTSVATVTSGTGEHMGTTLAASTCSDRVFFSHRATSTGAMEVVNEDEAIKGFIENDFMGHPSVKNSQSAGAIGVLSVKRIEDGAMLFFAHNTDSFALASMSSDDRTPSVVMSRNHGSGSIAQGGKFYKFKARKS</sequence>
<dbReference type="GO" id="GO:0004298">
    <property type="term" value="F:threonine-type endopeptidase activity"/>
    <property type="evidence" value="ECO:0007669"/>
    <property type="project" value="InterPro"/>
</dbReference>
<evidence type="ECO:0000313" key="4">
    <source>
        <dbReference type="EMBL" id="OQN97320.1"/>
    </source>
</evidence>
<dbReference type="AlphaFoldDB" id="A0A1V8SED8"/>
<dbReference type="CDD" id="cd04514">
    <property type="entry name" value="Taspase1_like"/>
    <property type="match status" value="2"/>
</dbReference>
<organism evidence="4 5">
    <name type="scientific">Cryoendolithus antarcticus</name>
    <dbReference type="NCBI Taxonomy" id="1507870"/>
    <lineage>
        <taxon>Eukaryota</taxon>
        <taxon>Fungi</taxon>
        <taxon>Dikarya</taxon>
        <taxon>Ascomycota</taxon>
        <taxon>Pezizomycotina</taxon>
        <taxon>Dothideomycetes</taxon>
        <taxon>Dothideomycetidae</taxon>
        <taxon>Cladosporiales</taxon>
        <taxon>Cladosporiaceae</taxon>
        <taxon>Cryoendolithus</taxon>
    </lineage>
</organism>
<reference evidence="5" key="1">
    <citation type="submission" date="2017-03" db="EMBL/GenBank/DDBJ databases">
        <title>Genomes of endolithic fungi from Antarctica.</title>
        <authorList>
            <person name="Coleine C."/>
            <person name="Masonjones S."/>
            <person name="Stajich J.E."/>
        </authorList>
    </citation>
    <scope>NUCLEOTIDE SEQUENCE [LARGE SCALE GENOMIC DNA]</scope>
    <source>
        <strain evidence="5">CCFEE 5527</strain>
    </source>
</reference>
<feature type="active site" description="Nucleophile" evidence="1">
    <location>
        <position position="408"/>
    </location>
</feature>
<feature type="region of interest" description="Disordered" evidence="3">
    <location>
        <begin position="340"/>
        <end position="359"/>
    </location>
</feature>
<dbReference type="GO" id="GO:0051604">
    <property type="term" value="P:protein maturation"/>
    <property type="evidence" value="ECO:0007669"/>
    <property type="project" value="TreeGrafter"/>
</dbReference>
<feature type="region of interest" description="Disordered" evidence="3">
    <location>
        <begin position="226"/>
        <end position="295"/>
    </location>
</feature>
<dbReference type="Gene3D" id="3.60.20.30">
    <property type="entry name" value="(Glycosyl)asparaginase"/>
    <property type="match status" value="1"/>
</dbReference>